<gene>
    <name evidence="2" type="ORF">DWE98_25780</name>
</gene>
<protein>
    <submittedName>
        <fullName evidence="2">Uncharacterized protein</fullName>
    </submittedName>
</protein>
<organism evidence="2 3">
    <name type="scientific">Bosea caraganae</name>
    <dbReference type="NCBI Taxonomy" id="2763117"/>
    <lineage>
        <taxon>Bacteria</taxon>
        <taxon>Pseudomonadati</taxon>
        <taxon>Pseudomonadota</taxon>
        <taxon>Alphaproteobacteria</taxon>
        <taxon>Hyphomicrobiales</taxon>
        <taxon>Boseaceae</taxon>
        <taxon>Bosea</taxon>
    </lineage>
</organism>
<evidence type="ECO:0000313" key="3">
    <source>
        <dbReference type="Proteomes" id="UP000255207"/>
    </source>
</evidence>
<evidence type="ECO:0000313" key="2">
    <source>
        <dbReference type="EMBL" id="RDJ20247.1"/>
    </source>
</evidence>
<dbReference type="InterPro" id="IPR011856">
    <property type="entry name" value="tRNA_endonuc-like_dom_sf"/>
</dbReference>
<keyword evidence="3" id="KW-1185">Reference proteome</keyword>
<dbReference type="AlphaFoldDB" id="A0A370KZ47"/>
<dbReference type="Proteomes" id="UP000255207">
    <property type="component" value="Unassembled WGS sequence"/>
</dbReference>
<dbReference type="RefSeq" id="WP_114832212.1">
    <property type="nucleotide sequence ID" value="NZ_QQTO01000040.1"/>
</dbReference>
<dbReference type="PANTHER" id="PTHR34039:SF1">
    <property type="entry name" value="UPF0102 PROTEIN YRAN"/>
    <property type="match status" value="1"/>
</dbReference>
<dbReference type="EMBL" id="QQTP01000021">
    <property type="protein sequence ID" value="RDJ20247.1"/>
    <property type="molecule type" value="Genomic_DNA"/>
</dbReference>
<accession>A0A370KZ47</accession>
<dbReference type="InterPro" id="IPR003509">
    <property type="entry name" value="UPF0102_YraN-like"/>
</dbReference>
<dbReference type="GO" id="GO:0003676">
    <property type="term" value="F:nucleic acid binding"/>
    <property type="evidence" value="ECO:0007669"/>
    <property type="project" value="InterPro"/>
</dbReference>
<reference evidence="3" key="1">
    <citation type="submission" date="2018-07" db="EMBL/GenBank/DDBJ databases">
        <authorList>
            <person name="Safronova V.I."/>
            <person name="Chirak E.R."/>
            <person name="Sazanova A.L."/>
        </authorList>
    </citation>
    <scope>NUCLEOTIDE SEQUENCE [LARGE SCALE GENOMIC DNA]</scope>
    <source>
        <strain evidence="3">RCAM04685</strain>
    </source>
</reference>
<name>A0A370KZ47_9HYPH</name>
<dbReference type="InterPro" id="IPR011335">
    <property type="entry name" value="Restrct_endonuc-II-like"/>
</dbReference>
<comment type="caution">
    <text evidence="2">The sequence shown here is derived from an EMBL/GenBank/DDBJ whole genome shotgun (WGS) entry which is preliminary data.</text>
</comment>
<evidence type="ECO:0000256" key="1">
    <source>
        <dbReference type="ARBA" id="ARBA00006738"/>
    </source>
</evidence>
<comment type="similarity">
    <text evidence="1">Belongs to the UPF0102 family.</text>
</comment>
<dbReference type="SUPFAM" id="SSF52980">
    <property type="entry name" value="Restriction endonuclease-like"/>
    <property type="match status" value="1"/>
</dbReference>
<dbReference type="Gene3D" id="3.40.1350.10">
    <property type="match status" value="1"/>
</dbReference>
<dbReference type="Pfam" id="PF02021">
    <property type="entry name" value="UPF0102"/>
    <property type="match status" value="1"/>
</dbReference>
<dbReference type="OrthoDB" id="9812968at2"/>
<dbReference type="PANTHER" id="PTHR34039">
    <property type="entry name" value="UPF0102 PROTEIN YRAN"/>
    <property type="match status" value="1"/>
</dbReference>
<sequence length="105" mass="11976">MLAILWLTAKGYRLLSQRFGGKGGEIDLIVKRGRTVAFVEVKARGALDDALTAITPQKRRLVEARVRQWLAQNPWAMDHYLRADAVFLAPWRRPRHVPGAFELLL</sequence>
<proteinExistence type="inferred from homology"/>